<dbReference type="EMBL" id="FOHN01000001">
    <property type="protein sequence ID" value="SES64853.1"/>
    <property type="molecule type" value="Genomic_DNA"/>
</dbReference>
<feature type="region of interest" description="Disordered" evidence="1">
    <location>
        <begin position="240"/>
        <end position="260"/>
    </location>
</feature>
<reference evidence="2 3" key="1">
    <citation type="submission" date="2016-10" db="EMBL/GenBank/DDBJ databases">
        <authorList>
            <person name="de Groot N.N."/>
        </authorList>
    </citation>
    <scope>NUCLEOTIDE SEQUENCE [LARGE SCALE GENOMIC DNA]</scope>
    <source>
        <strain evidence="2 3">DSM 1801</strain>
    </source>
</reference>
<keyword evidence="3" id="KW-1185">Reference proteome</keyword>
<feature type="compositionally biased region" description="Basic and acidic residues" evidence="1">
    <location>
        <begin position="246"/>
        <end position="260"/>
    </location>
</feature>
<proteinExistence type="predicted"/>
<dbReference type="STRING" id="29364.SAMN04487772_101196"/>
<feature type="region of interest" description="Disordered" evidence="1">
    <location>
        <begin position="358"/>
        <end position="386"/>
    </location>
</feature>
<protein>
    <submittedName>
        <fullName evidence="2">Uncharacterized protein</fullName>
    </submittedName>
</protein>
<dbReference type="AlphaFoldDB" id="A0A1H9Y7G5"/>
<dbReference type="Proteomes" id="UP000199800">
    <property type="component" value="Unassembled WGS sequence"/>
</dbReference>
<organism evidence="2 3">
    <name type="scientific">[Clostridium] polysaccharolyticum</name>
    <dbReference type="NCBI Taxonomy" id="29364"/>
    <lineage>
        <taxon>Bacteria</taxon>
        <taxon>Bacillati</taxon>
        <taxon>Bacillota</taxon>
        <taxon>Clostridia</taxon>
        <taxon>Lachnospirales</taxon>
        <taxon>Lachnospiraceae</taxon>
    </lineage>
</organism>
<name>A0A1H9Y7G5_9FIRM</name>
<dbReference type="RefSeq" id="WP_092475128.1">
    <property type="nucleotide sequence ID" value="NZ_FOHN01000001.1"/>
</dbReference>
<evidence type="ECO:0000313" key="2">
    <source>
        <dbReference type="EMBL" id="SES64853.1"/>
    </source>
</evidence>
<evidence type="ECO:0000313" key="3">
    <source>
        <dbReference type="Proteomes" id="UP000199800"/>
    </source>
</evidence>
<dbReference type="OrthoDB" id="9760122at2"/>
<sequence>MKIKELTKYKQGILNYCVVQSKLYDLNREMSLLSEREPFVQYLETEDNWESYKQDVAFLQKEQEEIHKEEIAIEDIFHKSFEDKEEEKQILYAFLTSIAKVYDVSHQFNMFNSDFIEILCNDKLYEDLEIAQETLILFRKNNFKYIKEEAEKNEKLANIEEYIVDPEIEFLAEKEAQVWWEKMKEEGIVNQEEETMLKDEGGNAMAEISREDVSLEEYQAWEESKDKYLTSDAYNKQYAEAQSNAKEPKQIEADEKREKHPETLLANQVSIMDFAKKNHFVIRYEDEKIAKVQDIISEGEITVFKENNTWSIPENGTTTGGRTIRFVARMLEMNNYAASDMLVENRAKYSSSKEYNEEYAKQHSKQKESKAQLTVQEEETMPKEEGGNAYVETQSNVKEPEKQEIPQAEVQEQKEIPLSSVFSKIQIAEILAGAKRGLDIKVYNKIELSAEQMHELRLGLEKDINLSEFAYKQVPANYLKEVRLAKQDGLDIKVFALKDGKCTYTAEQAREIRLGLKAGLSQEQMNVFSKKDLKPDVMKELRLGLQNSLNVMADFNNGLYTAKDIHTVRMHLMVKQFLESLKQKMAMLFEQVKEAIRTSIEKQKPESTAQEVMEETDLQVKDTVKALYEAIEESISEKDIETKKEILAGVFEKVVAIGNAIEELYPDKEKGEVFQEVASRVEETIYENTLKDKALNALKIDYAEKFAESEQQHNMKIVEITEQLMKEPITKEQKKEVLLDNLNYEISESAIESLMEYMPQTADTNMMNQLLQNQQNIIEHSEEFELEQ</sequence>
<accession>A0A1H9Y7G5</accession>
<gene>
    <name evidence="2" type="ORF">SAMN04487772_101196</name>
</gene>
<evidence type="ECO:0000256" key="1">
    <source>
        <dbReference type="SAM" id="MobiDB-lite"/>
    </source>
</evidence>
<feature type="compositionally biased region" description="Basic and acidic residues" evidence="1">
    <location>
        <begin position="358"/>
        <end position="370"/>
    </location>
</feature>